<organism evidence="1 2">
    <name type="scientific">Russula earlei</name>
    <dbReference type="NCBI Taxonomy" id="71964"/>
    <lineage>
        <taxon>Eukaryota</taxon>
        <taxon>Fungi</taxon>
        <taxon>Dikarya</taxon>
        <taxon>Basidiomycota</taxon>
        <taxon>Agaricomycotina</taxon>
        <taxon>Agaricomycetes</taxon>
        <taxon>Russulales</taxon>
        <taxon>Russulaceae</taxon>
        <taxon>Russula</taxon>
    </lineage>
</organism>
<reference evidence="1" key="1">
    <citation type="submission" date="2021-03" db="EMBL/GenBank/DDBJ databases">
        <title>Evolutionary priming and transition to the ectomycorrhizal habit in an iconic lineage of mushroom-forming fungi: is preadaptation a requirement?</title>
        <authorList>
            <consortium name="DOE Joint Genome Institute"/>
            <person name="Looney B.P."/>
            <person name="Miyauchi S."/>
            <person name="Morin E."/>
            <person name="Drula E."/>
            <person name="Courty P.E."/>
            <person name="Chicoki N."/>
            <person name="Fauchery L."/>
            <person name="Kohler A."/>
            <person name="Kuo A."/>
            <person name="LaButti K."/>
            <person name="Pangilinan J."/>
            <person name="Lipzen A."/>
            <person name="Riley R."/>
            <person name="Andreopoulos W."/>
            <person name="He G."/>
            <person name="Johnson J."/>
            <person name="Barry K.W."/>
            <person name="Grigoriev I.V."/>
            <person name="Nagy L."/>
            <person name="Hibbett D."/>
            <person name="Henrissat B."/>
            <person name="Matheny P.B."/>
            <person name="Labbe J."/>
            <person name="Martin A.F."/>
        </authorList>
    </citation>
    <scope>NUCLEOTIDE SEQUENCE</scope>
    <source>
        <strain evidence="1">BPL698</strain>
    </source>
</reference>
<name>A0ACC0ULT3_9AGAM</name>
<accession>A0ACC0ULT3</accession>
<evidence type="ECO:0000313" key="2">
    <source>
        <dbReference type="Proteomes" id="UP001207468"/>
    </source>
</evidence>
<dbReference type="Proteomes" id="UP001207468">
    <property type="component" value="Unassembled WGS sequence"/>
</dbReference>
<gene>
    <name evidence="1" type="ORF">F5148DRAFT_792411</name>
</gene>
<comment type="caution">
    <text evidence="1">The sequence shown here is derived from an EMBL/GenBank/DDBJ whole genome shotgun (WGS) entry which is preliminary data.</text>
</comment>
<keyword evidence="2" id="KW-1185">Reference proteome</keyword>
<proteinExistence type="predicted"/>
<protein>
    <submittedName>
        <fullName evidence="1">Uncharacterized protein</fullName>
    </submittedName>
</protein>
<sequence length="484" mass="54450">MSTGPFHRNVTLPDEVLLEIFALYGGLYRKKNWWFKLVHVCRKWRQVVFASPRRLNLQLLCTPITPARKMLDVWPDLPILIHHIGTADPTPELADNVIAALERTNRASKILIYGVPSSLVERYASAMQEPFPALTSLALSSHDISVPVLQSSFLGGYAPRLEYLEVENIPTPLFRKLPSCSPSLVSLYLTNNLYVPPGVIVDCLAGLTRLESFHLIFHSPRSRPDQTSLRPPMLARVVLPSLTSFLFNGVSEYFEDLTARIDTPKLDDLSVSFFNQLIFDIPQLTQFISRIEKSTALDRAEVYFGRHSVEITLKVDEETYQNGFLSLSISCTSLDWQVSALEQVCSSTLQSLPNLKSLHIWHDDRLTDGVENTQWPELLRPFTTLETLIVPKDSIPFVERILGALAGEGVTEAMRALERIDIDLGPVETIPEGIEQFVTVRQLSGHPVAVERKWEPVVDRTVVLPPILKLFTVSDGGHRLRTAV</sequence>
<dbReference type="EMBL" id="JAGFNK010000007">
    <property type="protein sequence ID" value="KAI9512636.1"/>
    <property type="molecule type" value="Genomic_DNA"/>
</dbReference>
<evidence type="ECO:0000313" key="1">
    <source>
        <dbReference type="EMBL" id="KAI9512636.1"/>
    </source>
</evidence>